<proteinExistence type="predicted"/>
<dbReference type="RefSeq" id="WP_074651366.1">
    <property type="nucleotide sequence ID" value="NZ_FMZR01000007.1"/>
</dbReference>
<sequence length="339" mass="39763">MTKVTEAFNELLTQIDPSESEAIYKLKTIHFKKPCIMIGVDSLTKERRLYIDITQENWPKDKIKTFPKWRGLTIKEEFHQKIGPLKEKKMLVLYQEPDQSIEIFDNVMQSIYDNIIHNLEEDLFSTLYTVLDQWKNFFMRKRDGKLTIEEQMGLYGELYFFRAWLNKFPDAPPTIIDFWKGPLMNRIDYVAAKTGVEIKTICPKIREDIRISSERQLELTPIIKDLYLYILRVEISDTEGESLFDILTDIINILSTRAPSTIVSLENLLLELRIIKEDYTENKFSVLEDIAYKVDDDFPKLTPNMLPQGVSYVSYSVDLSHCEEFKADSQDVYYLNNGS</sequence>
<gene>
    <name evidence="1" type="ORF">SAMN04487767_107176</name>
</gene>
<evidence type="ECO:0000313" key="2">
    <source>
        <dbReference type="Proteomes" id="UP000183507"/>
    </source>
</evidence>
<dbReference type="Pfam" id="PF14390">
    <property type="entry name" value="DUF4420"/>
    <property type="match status" value="1"/>
</dbReference>
<accession>A0A1G6W9U3</accession>
<dbReference type="AlphaFoldDB" id="A0A1G6W9U3"/>
<reference evidence="2" key="1">
    <citation type="submission" date="2016-10" db="EMBL/GenBank/DDBJ databases">
        <authorList>
            <person name="Varghese N."/>
        </authorList>
    </citation>
    <scope>NUCLEOTIDE SEQUENCE [LARGE SCALE GENOMIC DNA]</scope>
    <source>
        <strain evidence="2">KPR-7A</strain>
    </source>
</reference>
<evidence type="ECO:0000313" key="1">
    <source>
        <dbReference type="EMBL" id="SDD61806.1"/>
    </source>
</evidence>
<dbReference type="InterPro" id="IPR025534">
    <property type="entry name" value="DUF4420"/>
</dbReference>
<protein>
    <submittedName>
        <fullName evidence="1">Putative PD-(D/E)XK family member</fullName>
    </submittedName>
</protein>
<organism evidence="1 2">
    <name type="scientific">Bacillus wiedmannii</name>
    <dbReference type="NCBI Taxonomy" id="1890302"/>
    <lineage>
        <taxon>Bacteria</taxon>
        <taxon>Bacillati</taxon>
        <taxon>Bacillota</taxon>
        <taxon>Bacilli</taxon>
        <taxon>Bacillales</taxon>
        <taxon>Bacillaceae</taxon>
        <taxon>Bacillus</taxon>
        <taxon>Bacillus cereus group</taxon>
    </lineage>
</organism>
<dbReference type="EMBL" id="FMZR01000007">
    <property type="protein sequence ID" value="SDD61806.1"/>
    <property type="molecule type" value="Genomic_DNA"/>
</dbReference>
<name>A0A1G6W9U3_9BACI</name>
<dbReference type="Proteomes" id="UP000183507">
    <property type="component" value="Unassembled WGS sequence"/>
</dbReference>